<organism evidence="9 10">
    <name type="scientific">Anaerosacchariphilus polymeriproducens</name>
    <dbReference type="NCBI Taxonomy" id="1812858"/>
    <lineage>
        <taxon>Bacteria</taxon>
        <taxon>Bacillati</taxon>
        <taxon>Bacillota</taxon>
        <taxon>Clostridia</taxon>
        <taxon>Lachnospirales</taxon>
        <taxon>Lachnospiraceae</taxon>
        <taxon>Anaerosacchariphilus</taxon>
    </lineage>
</organism>
<dbReference type="CDD" id="cd06261">
    <property type="entry name" value="TM_PBP2"/>
    <property type="match status" value="1"/>
</dbReference>
<gene>
    <name evidence="9" type="ORF">DWV06_07195</name>
</gene>
<evidence type="ECO:0000256" key="6">
    <source>
        <dbReference type="ARBA" id="ARBA00023136"/>
    </source>
</evidence>
<feature type="transmembrane region" description="Helical" evidence="7">
    <location>
        <begin position="211"/>
        <end position="233"/>
    </location>
</feature>
<dbReference type="Gene3D" id="1.10.3720.10">
    <property type="entry name" value="MetI-like"/>
    <property type="match status" value="1"/>
</dbReference>
<evidence type="ECO:0000256" key="4">
    <source>
        <dbReference type="ARBA" id="ARBA00022692"/>
    </source>
</evidence>
<evidence type="ECO:0000256" key="2">
    <source>
        <dbReference type="ARBA" id="ARBA00022448"/>
    </source>
</evidence>
<dbReference type="OrthoDB" id="145927at2"/>
<dbReference type="PANTHER" id="PTHR30193">
    <property type="entry name" value="ABC TRANSPORTER PERMEASE PROTEIN"/>
    <property type="match status" value="1"/>
</dbReference>
<proteinExistence type="inferred from homology"/>
<dbReference type="Pfam" id="PF00528">
    <property type="entry name" value="BPD_transp_1"/>
    <property type="match status" value="1"/>
</dbReference>
<dbReference type="AlphaFoldDB" id="A0A371AWZ7"/>
<keyword evidence="6 7" id="KW-0472">Membrane</keyword>
<feature type="transmembrane region" description="Helical" evidence="7">
    <location>
        <begin position="80"/>
        <end position="100"/>
    </location>
</feature>
<reference evidence="9 10" key="1">
    <citation type="submission" date="2018-07" db="EMBL/GenBank/DDBJ databases">
        <title>Anaerosacharophilus polymeroproducens gen. nov. sp. nov., an anaerobic bacterium isolated from salt field.</title>
        <authorList>
            <person name="Kim W."/>
            <person name="Yang S.-H."/>
            <person name="Oh J."/>
            <person name="Lee J.-H."/>
            <person name="Kwon K.K."/>
        </authorList>
    </citation>
    <scope>NUCLEOTIDE SEQUENCE [LARGE SCALE GENOMIC DNA]</scope>
    <source>
        <strain evidence="9 10">MCWD5</strain>
    </source>
</reference>
<evidence type="ECO:0000256" key="3">
    <source>
        <dbReference type="ARBA" id="ARBA00022475"/>
    </source>
</evidence>
<evidence type="ECO:0000256" key="5">
    <source>
        <dbReference type="ARBA" id="ARBA00022989"/>
    </source>
</evidence>
<keyword evidence="5 7" id="KW-1133">Transmembrane helix</keyword>
<comment type="subcellular location">
    <subcellularLocation>
        <location evidence="1 7">Cell membrane</location>
        <topology evidence="1 7">Multi-pass membrane protein</topology>
    </subcellularLocation>
</comment>
<name>A0A371AWZ7_9FIRM</name>
<accession>A0A371AWZ7</accession>
<comment type="similarity">
    <text evidence="7">Belongs to the binding-protein-dependent transport system permease family.</text>
</comment>
<feature type="domain" description="ABC transmembrane type-1" evidence="8">
    <location>
        <begin position="75"/>
        <end position="287"/>
    </location>
</feature>
<keyword evidence="4 7" id="KW-0812">Transmembrane</keyword>
<dbReference type="InterPro" id="IPR051393">
    <property type="entry name" value="ABC_transporter_permease"/>
</dbReference>
<keyword evidence="3" id="KW-1003">Cell membrane</keyword>
<evidence type="ECO:0000256" key="7">
    <source>
        <dbReference type="RuleBase" id="RU363032"/>
    </source>
</evidence>
<keyword evidence="2 7" id="KW-0813">Transport</keyword>
<feature type="transmembrane region" description="Helical" evidence="7">
    <location>
        <begin position="266"/>
        <end position="286"/>
    </location>
</feature>
<dbReference type="SUPFAM" id="SSF161098">
    <property type="entry name" value="MetI-like"/>
    <property type="match status" value="1"/>
</dbReference>
<dbReference type="RefSeq" id="WP_115481502.1">
    <property type="nucleotide sequence ID" value="NZ_QRCT01000016.1"/>
</dbReference>
<dbReference type="PANTHER" id="PTHR30193:SF37">
    <property type="entry name" value="INNER MEMBRANE ABC TRANSPORTER PERMEASE PROTEIN YCJO"/>
    <property type="match status" value="1"/>
</dbReference>
<dbReference type="Proteomes" id="UP000255036">
    <property type="component" value="Unassembled WGS sequence"/>
</dbReference>
<dbReference type="GO" id="GO:0005886">
    <property type="term" value="C:plasma membrane"/>
    <property type="evidence" value="ECO:0007669"/>
    <property type="project" value="UniProtKB-SubCell"/>
</dbReference>
<evidence type="ECO:0000313" key="9">
    <source>
        <dbReference type="EMBL" id="RDU24069.1"/>
    </source>
</evidence>
<keyword evidence="10" id="KW-1185">Reference proteome</keyword>
<dbReference type="InterPro" id="IPR000515">
    <property type="entry name" value="MetI-like"/>
</dbReference>
<dbReference type="InterPro" id="IPR035906">
    <property type="entry name" value="MetI-like_sf"/>
</dbReference>
<comment type="caution">
    <text evidence="9">The sequence shown here is derived from an EMBL/GenBank/DDBJ whole genome shotgun (WGS) entry which is preliminary data.</text>
</comment>
<feature type="transmembrane region" description="Helical" evidence="7">
    <location>
        <begin position="112"/>
        <end position="133"/>
    </location>
</feature>
<evidence type="ECO:0000256" key="1">
    <source>
        <dbReference type="ARBA" id="ARBA00004651"/>
    </source>
</evidence>
<evidence type="ECO:0000313" key="10">
    <source>
        <dbReference type="Proteomes" id="UP000255036"/>
    </source>
</evidence>
<sequence>MTLRQKLSTRKYQQKIIIITFLLVPMLLLIIFTYLPFVDMVKFSFFKWNGTSPTMKFIGLKNYKDIFTKPEYLEMFKTSLYYLIGSFIQIAIALYFATVLNYKLRAKNFFKGVIFFPYLINGVAIGFAFMYFFREFGTLDTLLTSLGIAKSNLPLWLGNPKVVNYSLASVSVWRYLGQNMVMFSGAIASVSPDLYEAASIDGANRWQQFKYIIFPNIKIIISLNLILAVKGAISVFEIPKIMTDGANGSSTFVLKTLDTAFTVHKVGLASAMGVILLLIIMIITFVQKRFFEGKEA</sequence>
<dbReference type="GO" id="GO:0055085">
    <property type="term" value="P:transmembrane transport"/>
    <property type="evidence" value="ECO:0007669"/>
    <property type="project" value="InterPro"/>
</dbReference>
<dbReference type="PROSITE" id="PS50928">
    <property type="entry name" value="ABC_TM1"/>
    <property type="match status" value="1"/>
</dbReference>
<evidence type="ECO:0000259" key="8">
    <source>
        <dbReference type="PROSITE" id="PS50928"/>
    </source>
</evidence>
<dbReference type="EMBL" id="QRCT01000016">
    <property type="protein sequence ID" value="RDU24069.1"/>
    <property type="molecule type" value="Genomic_DNA"/>
</dbReference>
<feature type="transmembrane region" description="Helical" evidence="7">
    <location>
        <begin position="16"/>
        <end position="37"/>
    </location>
</feature>
<protein>
    <submittedName>
        <fullName evidence="9">Sugar ABC transporter permease</fullName>
    </submittedName>
</protein>